<proteinExistence type="predicted"/>
<dbReference type="GO" id="GO:0005179">
    <property type="term" value="F:hormone activity"/>
    <property type="evidence" value="ECO:0007669"/>
    <property type="project" value="UniProtKB-KW"/>
</dbReference>
<keyword evidence="4" id="KW-0372">Hormone</keyword>
<evidence type="ECO:0000313" key="7">
    <source>
        <dbReference type="Ensembl" id="ENSPCEP00000001441.1"/>
    </source>
</evidence>
<protein>
    <recommendedName>
        <fullName evidence="9">Insulin-like domain-containing protein</fullName>
    </recommendedName>
</protein>
<name>A0A8C8R810_9SAUR</name>
<dbReference type="CDD" id="cd04365">
    <property type="entry name" value="IlGF_relaxin_like"/>
    <property type="match status" value="1"/>
</dbReference>
<accession>A0A8C8R810</accession>
<evidence type="ECO:0000256" key="4">
    <source>
        <dbReference type="ARBA" id="ARBA00022702"/>
    </source>
</evidence>
<keyword evidence="8" id="KW-1185">Reference proteome</keyword>
<evidence type="ECO:0008006" key="9">
    <source>
        <dbReference type="Google" id="ProtNLM"/>
    </source>
</evidence>
<organism evidence="7 8">
    <name type="scientific">Pelusios castaneus</name>
    <name type="common">West African mud turtle</name>
    <dbReference type="NCBI Taxonomy" id="367368"/>
    <lineage>
        <taxon>Eukaryota</taxon>
        <taxon>Metazoa</taxon>
        <taxon>Chordata</taxon>
        <taxon>Craniata</taxon>
        <taxon>Vertebrata</taxon>
        <taxon>Euteleostomi</taxon>
        <taxon>Archelosauria</taxon>
        <taxon>Testudinata</taxon>
        <taxon>Testudines</taxon>
        <taxon>Pleurodira</taxon>
        <taxon>Pelomedusidae</taxon>
        <taxon>Pelusios</taxon>
    </lineage>
</organism>
<dbReference type="GO" id="GO:0001664">
    <property type="term" value="F:G protein-coupled receptor binding"/>
    <property type="evidence" value="ECO:0007669"/>
    <property type="project" value="TreeGrafter"/>
</dbReference>
<reference evidence="7" key="1">
    <citation type="submission" date="2025-08" db="UniProtKB">
        <authorList>
            <consortium name="Ensembl"/>
        </authorList>
    </citation>
    <scope>IDENTIFICATION</scope>
</reference>
<dbReference type="Ensembl" id="ENSPCET00000001500.1">
    <property type="protein sequence ID" value="ENSPCEP00000001441.1"/>
    <property type="gene ID" value="ENSPCEG00000001224.1"/>
</dbReference>
<feature type="chain" id="PRO_5034020740" description="Insulin-like domain-containing protein" evidence="6">
    <location>
        <begin position="23"/>
        <end position="113"/>
    </location>
</feature>
<comment type="subunit">
    <text evidence="2">Heterodimer of a B chain and an A chain linked by two disulfide bonds.</text>
</comment>
<dbReference type="Proteomes" id="UP000694393">
    <property type="component" value="Unplaced"/>
</dbReference>
<dbReference type="PANTHER" id="PTHR20968:SF2">
    <property type="entry name" value="INSULIN-LIKE PEPTIDE INSL5"/>
    <property type="match status" value="1"/>
</dbReference>
<reference evidence="7" key="2">
    <citation type="submission" date="2025-09" db="UniProtKB">
        <authorList>
            <consortium name="Ensembl"/>
        </authorList>
    </citation>
    <scope>IDENTIFICATION</scope>
</reference>
<dbReference type="GO" id="GO:0005576">
    <property type="term" value="C:extracellular region"/>
    <property type="evidence" value="ECO:0007669"/>
    <property type="project" value="UniProtKB-SubCell"/>
</dbReference>
<evidence type="ECO:0000256" key="2">
    <source>
        <dbReference type="ARBA" id="ARBA00011207"/>
    </source>
</evidence>
<dbReference type="PANTHER" id="PTHR20968">
    <property type="entry name" value="ILGF DOMAIN-CONTAINING PROTEIN"/>
    <property type="match status" value="1"/>
</dbReference>
<keyword evidence="6" id="KW-0732">Signal</keyword>
<dbReference type="AlphaFoldDB" id="A0A8C8R810"/>
<evidence type="ECO:0000256" key="3">
    <source>
        <dbReference type="ARBA" id="ARBA00022525"/>
    </source>
</evidence>
<evidence type="ECO:0000256" key="5">
    <source>
        <dbReference type="ARBA" id="ARBA00023157"/>
    </source>
</evidence>
<comment type="subcellular location">
    <subcellularLocation>
        <location evidence="1">Secreted</location>
    </subcellularLocation>
</comment>
<sequence length="113" mass="12216">MKGAILGFVLISSLIAVSDVKGEGNYMKLCGRDFVRAVVFTCGGSRWRRYLTDDPQDLSGKSVDLCAVGSLLSSYAQVLLNSARGGVTWLKTTGYLVKLQQICCTQNSSTEKV</sequence>
<keyword evidence="3" id="KW-0964">Secreted</keyword>
<evidence type="ECO:0000256" key="6">
    <source>
        <dbReference type="SAM" id="SignalP"/>
    </source>
</evidence>
<keyword evidence="5" id="KW-1015">Disulfide bond</keyword>
<dbReference type="SUPFAM" id="SSF56994">
    <property type="entry name" value="Insulin-like"/>
    <property type="match status" value="1"/>
</dbReference>
<feature type="signal peptide" evidence="6">
    <location>
        <begin position="1"/>
        <end position="22"/>
    </location>
</feature>
<evidence type="ECO:0000313" key="8">
    <source>
        <dbReference type="Proteomes" id="UP000694393"/>
    </source>
</evidence>
<evidence type="ECO:0000256" key="1">
    <source>
        <dbReference type="ARBA" id="ARBA00004613"/>
    </source>
</evidence>
<dbReference type="InterPro" id="IPR051777">
    <property type="entry name" value="Insulin-like_neuro_ligands"/>
</dbReference>
<dbReference type="InterPro" id="IPR036438">
    <property type="entry name" value="Insulin-like_sf"/>
</dbReference>